<dbReference type="EMBL" id="SNRW01030944">
    <property type="protein sequence ID" value="KAA6357728.1"/>
    <property type="molecule type" value="Genomic_DNA"/>
</dbReference>
<dbReference type="Proteomes" id="UP000324800">
    <property type="component" value="Unassembled WGS sequence"/>
</dbReference>
<feature type="compositionally biased region" description="Acidic residues" evidence="1">
    <location>
        <begin position="168"/>
        <end position="177"/>
    </location>
</feature>
<sequence>MFPFLLSQAALVNIIGQFGEHIPSAPYLLESFVEQIQNNNDDNSNTFSYFEEEKIESNDGQKDGDDSNDNKEDDEKGQQQQQQQQTSSMHSSYYSFSPPQFVLSLLQSLIRLLFLRPLEVQPVIGKLLSSIIQKAPQGVLRDQALLIYRLLLNLGVDGLTQDNKVQGDQEDDLNDNEEGIKYGDDQELKNQKKDLRSLQSLAKNILFTPRELNINQDVGVISSSLLYQEEISEKKLFSFSTINSQIINLEKQNAQQQIEEWGTFSSIYNFPSSFFTKPQSIFTKESAGKEDDEEEK</sequence>
<feature type="region of interest" description="Disordered" evidence="1">
    <location>
        <begin position="163"/>
        <end position="186"/>
    </location>
</feature>
<feature type="compositionally biased region" description="Basic and acidic residues" evidence="1">
    <location>
        <begin position="54"/>
        <end position="77"/>
    </location>
</feature>
<gene>
    <name evidence="2" type="ORF">EZS28_046745</name>
</gene>
<organism evidence="2 3">
    <name type="scientific">Streblomastix strix</name>
    <dbReference type="NCBI Taxonomy" id="222440"/>
    <lineage>
        <taxon>Eukaryota</taxon>
        <taxon>Metamonada</taxon>
        <taxon>Preaxostyla</taxon>
        <taxon>Oxymonadida</taxon>
        <taxon>Streblomastigidae</taxon>
        <taxon>Streblomastix</taxon>
    </lineage>
</organism>
<protein>
    <submittedName>
        <fullName evidence="2">Uncharacterized protein</fullName>
    </submittedName>
</protein>
<evidence type="ECO:0000313" key="2">
    <source>
        <dbReference type="EMBL" id="KAA6357728.1"/>
    </source>
</evidence>
<feature type="region of interest" description="Disordered" evidence="1">
    <location>
        <begin position="54"/>
        <end position="92"/>
    </location>
</feature>
<feature type="compositionally biased region" description="Low complexity" evidence="1">
    <location>
        <begin position="78"/>
        <end position="92"/>
    </location>
</feature>
<dbReference type="AlphaFoldDB" id="A0A5J4THM5"/>
<feature type="non-terminal residue" evidence="2">
    <location>
        <position position="296"/>
    </location>
</feature>
<evidence type="ECO:0000313" key="3">
    <source>
        <dbReference type="Proteomes" id="UP000324800"/>
    </source>
</evidence>
<comment type="caution">
    <text evidence="2">The sequence shown here is derived from an EMBL/GenBank/DDBJ whole genome shotgun (WGS) entry which is preliminary data.</text>
</comment>
<evidence type="ECO:0000256" key="1">
    <source>
        <dbReference type="SAM" id="MobiDB-lite"/>
    </source>
</evidence>
<dbReference type="InterPro" id="IPR011989">
    <property type="entry name" value="ARM-like"/>
</dbReference>
<reference evidence="2 3" key="1">
    <citation type="submission" date="2019-03" db="EMBL/GenBank/DDBJ databases">
        <title>Single cell metagenomics reveals metabolic interactions within the superorganism composed of flagellate Streblomastix strix and complex community of Bacteroidetes bacteria on its surface.</title>
        <authorList>
            <person name="Treitli S.C."/>
            <person name="Kolisko M."/>
            <person name="Husnik F."/>
            <person name="Keeling P."/>
            <person name="Hampl V."/>
        </authorList>
    </citation>
    <scope>NUCLEOTIDE SEQUENCE [LARGE SCALE GENOMIC DNA]</scope>
    <source>
        <strain evidence="2">ST1C</strain>
    </source>
</reference>
<proteinExistence type="predicted"/>
<dbReference type="Gene3D" id="1.25.10.10">
    <property type="entry name" value="Leucine-rich Repeat Variant"/>
    <property type="match status" value="1"/>
</dbReference>
<accession>A0A5J4THM5</accession>
<name>A0A5J4THM5_9EUKA</name>